<accession>A0A173SLZ8</accession>
<dbReference type="EMBL" id="CYXY01000007">
    <property type="protein sequence ID" value="CUM91482.1"/>
    <property type="molecule type" value="Genomic_DNA"/>
</dbReference>
<name>A0A173SLZ8_ANAHA</name>
<evidence type="ECO:0000313" key="3">
    <source>
        <dbReference type="EMBL" id="CUP21119.1"/>
    </source>
</evidence>
<feature type="compositionally biased region" description="Basic and acidic residues" evidence="1">
    <location>
        <begin position="81"/>
        <end position="105"/>
    </location>
</feature>
<dbReference type="RefSeq" id="WP_055072711.1">
    <property type="nucleotide sequence ID" value="NZ_CYXY01000007.1"/>
</dbReference>
<gene>
    <name evidence="3" type="ORF">ERS852520_00839</name>
    <name evidence="2" type="ORF">ERS852571_01340</name>
</gene>
<sequence>MKITRTIKFKEYILGYLEKLEVHEVRRIEKVGRLSRDIIKEESEKCGHKLMILDTIEKERRYECSLEDFLSVAREIPLKDQETVNTEEKNVQEDNSEDSKSKLGDSDCAPWIED</sequence>
<protein>
    <submittedName>
        <fullName evidence="2">Uncharacterized protein</fullName>
    </submittedName>
</protein>
<dbReference type="EMBL" id="CZAU01000006">
    <property type="protein sequence ID" value="CUP21119.1"/>
    <property type="molecule type" value="Genomic_DNA"/>
</dbReference>
<dbReference type="AlphaFoldDB" id="A0A173SLZ8"/>
<evidence type="ECO:0000313" key="5">
    <source>
        <dbReference type="Proteomes" id="UP000095564"/>
    </source>
</evidence>
<evidence type="ECO:0000313" key="4">
    <source>
        <dbReference type="Proteomes" id="UP000095553"/>
    </source>
</evidence>
<organism evidence="2 4">
    <name type="scientific">Anaerostipes hadrus</name>
    <dbReference type="NCBI Taxonomy" id="649756"/>
    <lineage>
        <taxon>Bacteria</taxon>
        <taxon>Bacillati</taxon>
        <taxon>Bacillota</taxon>
        <taxon>Clostridia</taxon>
        <taxon>Lachnospirales</taxon>
        <taxon>Lachnospiraceae</taxon>
        <taxon>Anaerostipes</taxon>
    </lineage>
</organism>
<proteinExistence type="predicted"/>
<reference evidence="4 5" key="1">
    <citation type="submission" date="2015-09" db="EMBL/GenBank/DDBJ databases">
        <authorList>
            <consortium name="Pathogen Informatics"/>
        </authorList>
    </citation>
    <scope>NUCLEOTIDE SEQUENCE [LARGE SCALE GENOMIC DNA]</scope>
    <source>
        <strain evidence="3 5">2789STDY5834908</strain>
        <strain evidence="2 4">2789STDY5834959</strain>
    </source>
</reference>
<dbReference type="Proteomes" id="UP000095564">
    <property type="component" value="Unassembled WGS sequence"/>
</dbReference>
<dbReference type="Proteomes" id="UP000095553">
    <property type="component" value="Unassembled WGS sequence"/>
</dbReference>
<evidence type="ECO:0000256" key="1">
    <source>
        <dbReference type="SAM" id="MobiDB-lite"/>
    </source>
</evidence>
<evidence type="ECO:0000313" key="2">
    <source>
        <dbReference type="EMBL" id="CUM91482.1"/>
    </source>
</evidence>
<feature type="region of interest" description="Disordered" evidence="1">
    <location>
        <begin position="81"/>
        <end position="114"/>
    </location>
</feature>